<dbReference type="Proteomes" id="UP000257109">
    <property type="component" value="Unassembled WGS sequence"/>
</dbReference>
<dbReference type="SUPFAM" id="SSF53098">
    <property type="entry name" value="Ribonuclease H-like"/>
    <property type="match status" value="1"/>
</dbReference>
<reference evidence="1" key="1">
    <citation type="submission" date="2018-05" db="EMBL/GenBank/DDBJ databases">
        <title>Draft genome of Mucuna pruriens seed.</title>
        <authorList>
            <person name="Nnadi N.E."/>
            <person name="Vos R."/>
            <person name="Hasami M.H."/>
            <person name="Devisetty U.K."/>
            <person name="Aguiy J.C."/>
        </authorList>
    </citation>
    <scope>NUCLEOTIDE SEQUENCE [LARGE SCALE GENOMIC DNA]</scope>
    <source>
        <strain evidence="1">JCA_2017</strain>
    </source>
</reference>
<evidence type="ECO:0008006" key="3">
    <source>
        <dbReference type="Google" id="ProtNLM"/>
    </source>
</evidence>
<dbReference type="InterPro" id="IPR052160">
    <property type="entry name" value="Gypsy_RT_Integrase-like"/>
</dbReference>
<name>A0A371HXW2_MUCPR</name>
<dbReference type="PANTHER" id="PTHR47266">
    <property type="entry name" value="ENDONUCLEASE-RELATED"/>
    <property type="match status" value="1"/>
</dbReference>
<comment type="caution">
    <text evidence="1">The sequence shown here is derived from an EMBL/GenBank/DDBJ whole genome shotgun (WGS) entry which is preliminary data.</text>
</comment>
<dbReference type="InterPro" id="IPR036397">
    <property type="entry name" value="RNaseH_sf"/>
</dbReference>
<protein>
    <recommendedName>
        <fullName evidence="3">Integrase catalytic domain-containing protein</fullName>
    </recommendedName>
</protein>
<keyword evidence="2" id="KW-1185">Reference proteome</keyword>
<evidence type="ECO:0000313" key="1">
    <source>
        <dbReference type="EMBL" id="RDY07563.1"/>
    </source>
</evidence>
<dbReference type="InterPro" id="IPR012337">
    <property type="entry name" value="RNaseH-like_sf"/>
</dbReference>
<organism evidence="1 2">
    <name type="scientific">Mucuna pruriens</name>
    <name type="common">Velvet bean</name>
    <name type="synonym">Dolichos pruriens</name>
    <dbReference type="NCBI Taxonomy" id="157652"/>
    <lineage>
        <taxon>Eukaryota</taxon>
        <taxon>Viridiplantae</taxon>
        <taxon>Streptophyta</taxon>
        <taxon>Embryophyta</taxon>
        <taxon>Tracheophyta</taxon>
        <taxon>Spermatophyta</taxon>
        <taxon>Magnoliopsida</taxon>
        <taxon>eudicotyledons</taxon>
        <taxon>Gunneridae</taxon>
        <taxon>Pentapetalae</taxon>
        <taxon>rosids</taxon>
        <taxon>fabids</taxon>
        <taxon>Fabales</taxon>
        <taxon>Fabaceae</taxon>
        <taxon>Papilionoideae</taxon>
        <taxon>50 kb inversion clade</taxon>
        <taxon>NPAAA clade</taxon>
        <taxon>indigoferoid/millettioid clade</taxon>
        <taxon>Phaseoleae</taxon>
        <taxon>Mucuna</taxon>
    </lineage>
</organism>
<gene>
    <name evidence="1" type="ORF">CR513_08312</name>
</gene>
<proteinExistence type="predicted"/>
<sequence length="211" mass="25018">MAISRRHEMPQQPILLCEVFDMWGIDFMEPFRISYGNSYILQTLIFSLSFTKCRDGWRLKPPRLTMLKFGVSRALINDQGSHFYNRIMSTLLEKYGVVQKMLKRLELTLKRFSMGPQDNLSDSIRNVSLLDRNQEVQYGLRPSRQRKEVSYRNWKSCAWKLMKIPGSKRKRILRKEFRVGQKVLLFNSRLKVIAVELRDKANNRNFKVDGH</sequence>
<dbReference type="GO" id="GO:0003676">
    <property type="term" value="F:nucleic acid binding"/>
    <property type="evidence" value="ECO:0007669"/>
    <property type="project" value="InterPro"/>
</dbReference>
<feature type="non-terminal residue" evidence="1">
    <location>
        <position position="1"/>
    </location>
</feature>
<dbReference type="Gene3D" id="3.30.420.10">
    <property type="entry name" value="Ribonuclease H-like superfamily/Ribonuclease H"/>
    <property type="match status" value="1"/>
</dbReference>
<accession>A0A371HXW2</accession>
<dbReference type="AlphaFoldDB" id="A0A371HXW2"/>
<evidence type="ECO:0000313" key="2">
    <source>
        <dbReference type="Proteomes" id="UP000257109"/>
    </source>
</evidence>
<dbReference type="EMBL" id="QJKJ01001442">
    <property type="protein sequence ID" value="RDY07563.1"/>
    <property type="molecule type" value="Genomic_DNA"/>
</dbReference>